<comment type="caution">
    <text evidence="4">The sequence shown here is derived from an EMBL/GenBank/DDBJ whole genome shotgun (WGS) entry which is preliminary data.</text>
</comment>
<dbReference type="Proteomes" id="UP000281955">
    <property type="component" value="Unassembled WGS sequence"/>
</dbReference>
<dbReference type="SUPFAM" id="SSF46689">
    <property type="entry name" value="Homeodomain-like"/>
    <property type="match status" value="1"/>
</dbReference>
<dbReference type="Pfam" id="PF00440">
    <property type="entry name" value="TetR_N"/>
    <property type="match status" value="1"/>
</dbReference>
<gene>
    <name evidence="4" type="ORF">CLV35_2208</name>
</gene>
<feature type="domain" description="HTH tetR-type" evidence="3">
    <location>
        <begin position="9"/>
        <end position="69"/>
    </location>
</feature>
<dbReference type="OrthoDB" id="3784817at2"/>
<dbReference type="GO" id="GO:0003700">
    <property type="term" value="F:DNA-binding transcription factor activity"/>
    <property type="evidence" value="ECO:0007669"/>
    <property type="project" value="TreeGrafter"/>
</dbReference>
<evidence type="ECO:0000313" key="4">
    <source>
        <dbReference type="EMBL" id="RKS75731.1"/>
    </source>
</evidence>
<name>A0A420XQZ7_9ACTN</name>
<accession>A0A420XQZ7</accession>
<dbReference type="InterPro" id="IPR001647">
    <property type="entry name" value="HTH_TetR"/>
</dbReference>
<feature type="DNA-binding region" description="H-T-H motif" evidence="2">
    <location>
        <begin position="32"/>
        <end position="51"/>
    </location>
</feature>
<dbReference type="PROSITE" id="PS50977">
    <property type="entry name" value="HTH_TETR_2"/>
    <property type="match status" value="1"/>
</dbReference>
<evidence type="ECO:0000259" key="3">
    <source>
        <dbReference type="PROSITE" id="PS50977"/>
    </source>
</evidence>
<dbReference type="AlphaFoldDB" id="A0A420XQZ7"/>
<proteinExistence type="predicted"/>
<evidence type="ECO:0000256" key="1">
    <source>
        <dbReference type="ARBA" id="ARBA00023125"/>
    </source>
</evidence>
<dbReference type="PANTHER" id="PTHR30055:SF209">
    <property type="entry name" value="POSSIBLE TRANSCRIPTIONAL REGULATORY PROTEIN (PROBABLY TETR-FAMILY)"/>
    <property type="match status" value="1"/>
</dbReference>
<dbReference type="EMBL" id="RBWV01000011">
    <property type="protein sequence ID" value="RKS75731.1"/>
    <property type="molecule type" value="Genomic_DNA"/>
</dbReference>
<evidence type="ECO:0000313" key="5">
    <source>
        <dbReference type="Proteomes" id="UP000281955"/>
    </source>
</evidence>
<dbReference type="RefSeq" id="WP_121193463.1">
    <property type="nucleotide sequence ID" value="NZ_RBWV01000011.1"/>
</dbReference>
<organism evidence="4 5">
    <name type="scientific">Motilibacter peucedani</name>
    <dbReference type="NCBI Taxonomy" id="598650"/>
    <lineage>
        <taxon>Bacteria</taxon>
        <taxon>Bacillati</taxon>
        <taxon>Actinomycetota</taxon>
        <taxon>Actinomycetes</taxon>
        <taxon>Motilibacterales</taxon>
        <taxon>Motilibacteraceae</taxon>
        <taxon>Motilibacter</taxon>
    </lineage>
</organism>
<dbReference type="Gene3D" id="1.10.357.10">
    <property type="entry name" value="Tetracycline Repressor, domain 2"/>
    <property type="match status" value="1"/>
</dbReference>
<sequence length="236" mass="24901">MTETPVRRADTRVRIVEAAAELLQEGGPAAVTTRAAAEAAGVQAPAIYRLFGDKEGLLEAVAEHVLATYVSSKAQVVRDATVAEIDPLDDLRSGWDTQIAFELANPALHRLLHDPQRAGRSPAIQSGLRVLEARVHRLAVEGRLAVSERQAVDVIAAAGSGAVQVLLAAPPDKRDLALADRMFDAALSQVLVEPVASGPGGTLPAAVTLRAAAPQLDVLTTSERALLVEWLDRILA</sequence>
<dbReference type="PANTHER" id="PTHR30055">
    <property type="entry name" value="HTH-TYPE TRANSCRIPTIONAL REGULATOR RUTR"/>
    <property type="match status" value="1"/>
</dbReference>
<protein>
    <submittedName>
        <fullName evidence="4">AcrR family transcriptional regulator</fullName>
    </submittedName>
</protein>
<dbReference type="GO" id="GO:0000976">
    <property type="term" value="F:transcription cis-regulatory region binding"/>
    <property type="evidence" value="ECO:0007669"/>
    <property type="project" value="TreeGrafter"/>
</dbReference>
<keyword evidence="5" id="KW-1185">Reference proteome</keyword>
<dbReference type="PRINTS" id="PR00455">
    <property type="entry name" value="HTHTETR"/>
</dbReference>
<dbReference type="InterPro" id="IPR050109">
    <property type="entry name" value="HTH-type_TetR-like_transc_reg"/>
</dbReference>
<dbReference type="InParanoid" id="A0A420XQZ7"/>
<keyword evidence="1 2" id="KW-0238">DNA-binding</keyword>
<dbReference type="InterPro" id="IPR009057">
    <property type="entry name" value="Homeodomain-like_sf"/>
</dbReference>
<reference evidence="4 5" key="1">
    <citation type="submission" date="2018-10" db="EMBL/GenBank/DDBJ databases">
        <title>Genomic Encyclopedia of Archaeal and Bacterial Type Strains, Phase II (KMG-II): from individual species to whole genera.</title>
        <authorList>
            <person name="Goeker M."/>
        </authorList>
    </citation>
    <scope>NUCLEOTIDE SEQUENCE [LARGE SCALE GENOMIC DNA]</scope>
    <source>
        <strain evidence="4 5">RP-AC37</strain>
    </source>
</reference>
<evidence type="ECO:0000256" key="2">
    <source>
        <dbReference type="PROSITE-ProRule" id="PRU00335"/>
    </source>
</evidence>